<dbReference type="GO" id="GO:0016567">
    <property type="term" value="P:protein ubiquitination"/>
    <property type="evidence" value="ECO:0007669"/>
    <property type="project" value="InterPro"/>
</dbReference>
<gene>
    <name evidence="10" type="ORF">POM88_016663</name>
</gene>
<dbReference type="InterPro" id="IPR013083">
    <property type="entry name" value="Znf_RING/FYVE/PHD"/>
</dbReference>
<dbReference type="InterPro" id="IPR059179">
    <property type="entry name" value="MLKL-like_MCAfunc"/>
</dbReference>
<dbReference type="InterPro" id="IPR016024">
    <property type="entry name" value="ARM-type_fold"/>
</dbReference>
<evidence type="ECO:0000259" key="9">
    <source>
        <dbReference type="PROSITE" id="PS51698"/>
    </source>
</evidence>
<feature type="repeat" description="ARM" evidence="7">
    <location>
        <begin position="528"/>
        <end position="570"/>
    </location>
</feature>
<evidence type="ECO:0000256" key="4">
    <source>
        <dbReference type="ARBA" id="ARBA00012483"/>
    </source>
</evidence>
<keyword evidence="6" id="KW-0677">Repeat</keyword>
<evidence type="ECO:0000256" key="3">
    <source>
        <dbReference type="ARBA" id="ARBA00010553"/>
    </source>
</evidence>
<dbReference type="InterPro" id="IPR052608">
    <property type="entry name" value="U-box_domain_protein"/>
</dbReference>
<dbReference type="InterPro" id="IPR036537">
    <property type="entry name" value="Adaptor_Cbl_N_dom_sf"/>
</dbReference>
<proteinExistence type="inferred from homology"/>
<evidence type="ECO:0000256" key="6">
    <source>
        <dbReference type="ARBA" id="ARBA00022737"/>
    </source>
</evidence>
<dbReference type="PANTHER" id="PTHR45958">
    <property type="entry name" value="RING-TYPE E3 UBIQUITIN TRANSFERASE"/>
    <property type="match status" value="1"/>
</dbReference>
<comment type="similarity">
    <text evidence="3">Belongs to the eutherian X-chromosome-specific Armcx family.</text>
</comment>
<dbReference type="Pfam" id="PF04564">
    <property type="entry name" value="U-box"/>
    <property type="match status" value="1"/>
</dbReference>
<keyword evidence="5 10" id="KW-0808">Transferase</keyword>
<evidence type="ECO:0000313" key="10">
    <source>
        <dbReference type="EMBL" id="KAK1388485.1"/>
    </source>
</evidence>
<sequence length="992" mass="110975">MDLDAETIPKVIEALCEVVHAAKDVFFKDSFSELSTNLLGIIPILEELNKKNIWDSEVLSNAIEILNREVKEFEKLVLECSQKNRVYQFVKYRFVTKRIEDINTKIIHALSLIKLASLDVSLSISEDVNQLCDSMRAAEFKAAAGYEDILDKIDSGIQERNIDRANAYKLALLIGEAVGISTQPALKQEFEGFKTEIENAKLRKDQAEAIQLEQIIALLERGDATSSFEEKEMKYINKRNSLGTQPLEPLQSFYCPITREVMEDPVETSSGQTFERKAIEEWLASGSNLCPMTNIVLETPLLRPNKTLRQSIEEWKDRNTMISIASMKPKLLSGDVEEIIRCLEELHDLCEQRDIHREWVILENYIPVIVKFLRAENRDIRTCAMDILYILSKDNDDTKERIARTGDALESIVRSLGRRNGKLAVALLLELSKNEFSRQSIGKVKGCIIYLVTMSNSTDSQAARDARDLLQNLSFSDDNVIQMAKINYFDHLLERLFSGPEDVKVKMATTLAEMEITDHHKSSLFEQGVLHSLLQLIKEGDDQMKEIAVKALRNLSNLPQNGWYMIRQGSVSTLLGLLYHPSSSTRLREQAAATIMHLAISTTIENTDETPVVLFESDEEINTFFSCINLAVPEVQESILRSFQAICQSPSASNVMRRLNQGASIQVLVQLCELDDQNVRVNAVKLLYCLTEYGDEDNIIEHLSPNLIETLTRIIMTSIDGEEISSAMGIISNLPVSPQISEWLLGAGGLSKILDHLCDGRKNGQYKTQLIENALATICRFTTPENQQLQKMAAEKGIIPVLVELLEQGTSLSKRRAATSLAQFSKSTPALTKALPKRHGLWCFSAQAETGCPVHAGICTVESSFCLVEAGAVASLVRLLGEHDTGLCEASLDALLTLIQDPKLKSGSKVLDEARAIPCIIRLLNVPSPQLQEKVLSCLERIFSLQELRQKYGGSSQMPLVELTQRGQNTIKSSAARILAQLNVLHEQSSYF</sequence>
<comment type="pathway">
    <text evidence="2">Protein modification; protein ubiquitination.</text>
</comment>
<dbReference type="CDD" id="cd16655">
    <property type="entry name" value="RING-Ubox_WDSUB1-like"/>
    <property type="match status" value="1"/>
</dbReference>
<keyword evidence="8" id="KW-0175">Coiled coil</keyword>
<evidence type="ECO:0000256" key="1">
    <source>
        <dbReference type="ARBA" id="ARBA00000900"/>
    </source>
</evidence>
<dbReference type="Gene3D" id="1.25.10.10">
    <property type="entry name" value="Leucine-rich Repeat Variant"/>
    <property type="match status" value="3"/>
</dbReference>
<comment type="catalytic activity">
    <reaction evidence="1">
        <text>S-ubiquitinyl-[E2 ubiquitin-conjugating enzyme]-L-cysteine + [acceptor protein]-L-lysine = [E2 ubiquitin-conjugating enzyme]-L-cysteine + N(6)-ubiquitinyl-[acceptor protein]-L-lysine.</text>
        <dbReference type="EC" id="2.3.2.27"/>
    </reaction>
</comment>
<evidence type="ECO:0000313" key="11">
    <source>
        <dbReference type="Proteomes" id="UP001237642"/>
    </source>
</evidence>
<dbReference type="GO" id="GO:0007166">
    <property type="term" value="P:cell surface receptor signaling pathway"/>
    <property type="evidence" value="ECO:0007669"/>
    <property type="project" value="InterPro"/>
</dbReference>
<dbReference type="GO" id="GO:0061630">
    <property type="term" value="F:ubiquitin protein ligase activity"/>
    <property type="evidence" value="ECO:0007669"/>
    <property type="project" value="UniProtKB-EC"/>
</dbReference>
<feature type="domain" description="U-box" evidence="9">
    <location>
        <begin position="248"/>
        <end position="322"/>
    </location>
</feature>
<comment type="caution">
    <text evidence="10">The sequence shown here is derived from an EMBL/GenBank/DDBJ whole genome shotgun (WGS) entry which is preliminary data.</text>
</comment>
<feature type="coiled-coil region" evidence="8">
    <location>
        <begin position="56"/>
        <end position="83"/>
    </location>
</feature>
<feature type="repeat" description="ARM" evidence="7">
    <location>
        <begin position="569"/>
        <end position="599"/>
    </location>
</feature>
<evidence type="ECO:0000256" key="7">
    <source>
        <dbReference type="PROSITE-ProRule" id="PRU00259"/>
    </source>
</evidence>
<dbReference type="InterPro" id="IPR000225">
    <property type="entry name" value="Armadillo"/>
</dbReference>
<dbReference type="InterPro" id="IPR003613">
    <property type="entry name" value="Ubox_domain"/>
</dbReference>
<dbReference type="SUPFAM" id="SSF48371">
    <property type="entry name" value="ARM repeat"/>
    <property type="match status" value="2"/>
</dbReference>
<dbReference type="InterPro" id="IPR011989">
    <property type="entry name" value="ARM-like"/>
</dbReference>
<keyword evidence="11" id="KW-1185">Reference proteome</keyword>
<evidence type="ECO:0000256" key="5">
    <source>
        <dbReference type="ARBA" id="ARBA00022679"/>
    </source>
</evidence>
<dbReference type="PANTHER" id="PTHR45958:SF5">
    <property type="entry name" value="RING-TYPE E3 UBIQUITIN TRANSFERASE"/>
    <property type="match status" value="1"/>
</dbReference>
<dbReference type="PROSITE" id="PS51698">
    <property type="entry name" value="U_BOX"/>
    <property type="match status" value="1"/>
</dbReference>
<dbReference type="Gene3D" id="1.20.930.20">
    <property type="entry name" value="Adaptor protein Cbl, N-terminal domain"/>
    <property type="match status" value="1"/>
</dbReference>
<protein>
    <recommendedName>
        <fullName evidence="4">RING-type E3 ubiquitin transferase</fullName>
        <ecNumber evidence="4">2.3.2.27</ecNumber>
    </recommendedName>
</protein>
<dbReference type="Pfam" id="PF04826">
    <property type="entry name" value="Arm_2"/>
    <property type="match status" value="1"/>
</dbReference>
<accession>A0AAD8MT62</accession>
<dbReference type="Proteomes" id="UP001237642">
    <property type="component" value="Unassembled WGS sequence"/>
</dbReference>
<dbReference type="InterPro" id="IPR006911">
    <property type="entry name" value="ARM-rpt_dom"/>
</dbReference>
<dbReference type="AlphaFoldDB" id="A0AAD8MT62"/>
<reference evidence="10" key="1">
    <citation type="submission" date="2023-02" db="EMBL/GenBank/DDBJ databases">
        <title>Genome of toxic invasive species Heracleum sosnowskyi carries increased number of genes despite the absence of recent whole-genome duplications.</title>
        <authorList>
            <person name="Schelkunov M."/>
            <person name="Shtratnikova V."/>
            <person name="Makarenko M."/>
            <person name="Klepikova A."/>
            <person name="Omelchenko D."/>
            <person name="Novikova G."/>
            <person name="Obukhova E."/>
            <person name="Bogdanov V."/>
            <person name="Penin A."/>
            <person name="Logacheva M."/>
        </authorList>
    </citation>
    <scope>NUCLEOTIDE SEQUENCE</scope>
    <source>
        <strain evidence="10">Hsosn_3</strain>
        <tissue evidence="10">Leaf</tissue>
    </source>
</reference>
<dbReference type="PROSITE" id="PS50176">
    <property type="entry name" value="ARM_REPEAT"/>
    <property type="match status" value="2"/>
</dbReference>
<dbReference type="SUPFAM" id="SSF57850">
    <property type="entry name" value="RING/U-box"/>
    <property type="match status" value="1"/>
</dbReference>
<dbReference type="SMART" id="SM00504">
    <property type="entry name" value="Ubox"/>
    <property type="match status" value="1"/>
</dbReference>
<reference evidence="10" key="2">
    <citation type="submission" date="2023-05" db="EMBL/GenBank/DDBJ databases">
        <authorList>
            <person name="Schelkunov M.I."/>
        </authorList>
    </citation>
    <scope>NUCLEOTIDE SEQUENCE</scope>
    <source>
        <strain evidence="10">Hsosn_3</strain>
        <tissue evidence="10">Leaf</tissue>
    </source>
</reference>
<dbReference type="Gene3D" id="3.30.40.10">
    <property type="entry name" value="Zinc/RING finger domain, C3HC4 (zinc finger)"/>
    <property type="match status" value="1"/>
</dbReference>
<dbReference type="EMBL" id="JAUIZM010000004">
    <property type="protein sequence ID" value="KAK1388485.1"/>
    <property type="molecule type" value="Genomic_DNA"/>
</dbReference>
<dbReference type="CDD" id="cd21037">
    <property type="entry name" value="MLKL_NTD"/>
    <property type="match status" value="1"/>
</dbReference>
<evidence type="ECO:0000256" key="2">
    <source>
        <dbReference type="ARBA" id="ARBA00004906"/>
    </source>
</evidence>
<dbReference type="SMART" id="SM00185">
    <property type="entry name" value="ARM"/>
    <property type="match status" value="9"/>
</dbReference>
<name>A0AAD8MT62_9APIA</name>
<organism evidence="10 11">
    <name type="scientific">Heracleum sosnowskyi</name>
    <dbReference type="NCBI Taxonomy" id="360622"/>
    <lineage>
        <taxon>Eukaryota</taxon>
        <taxon>Viridiplantae</taxon>
        <taxon>Streptophyta</taxon>
        <taxon>Embryophyta</taxon>
        <taxon>Tracheophyta</taxon>
        <taxon>Spermatophyta</taxon>
        <taxon>Magnoliopsida</taxon>
        <taxon>eudicotyledons</taxon>
        <taxon>Gunneridae</taxon>
        <taxon>Pentapetalae</taxon>
        <taxon>asterids</taxon>
        <taxon>campanulids</taxon>
        <taxon>Apiales</taxon>
        <taxon>Apiaceae</taxon>
        <taxon>Apioideae</taxon>
        <taxon>apioid superclade</taxon>
        <taxon>Tordylieae</taxon>
        <taxon>Tordyliinae</taxon>
        <taxon>Heracleum</taxon>
    </lineage>
</organism>
<dbReference type="EC" id="2.3.2.27" evidence="4"/>
<evidence type="ECO:0000256" key="8">
    <source>
        <dbReference type="SAM" id="Coils"/>
    </source>
</evidence>